<dbReference type="Gene3D" id="2.130.10.10">
    <property type="entry name" value="YVTN repeat-like/Quinoprotein amine dehydrogenase"/>
    <property type="match status" value="1"/>
</dbReference>
<proteinExistence type="predicted"/>
<organism evidence="2 3">
    <name type="scientific">Amycolatopsis saalfeldensis</name>
    <dbReference type="NCBI Taxonomy" id="394193"/>
    <lineage>
        <taxon>Bacteria</taxon>
        <taxon>Bacillati</taxon>
        <taxon>Actinomycetota</taxon>
        <taxon>Actinomycetes</taxon>
        <taxon>Pseudonocardiales</taxon>
        <taxon>Pseudonocardiaceae</taxon>
        <taxon>Amycolatopsis</taxon>
    </lineage>
</organism>
<dbReference type="PANTHER" id="PTHR47199">
    <property type="entry name" value="PHOTOSYSTEM II STABILITY/ASSEMBLY FACTOR HCF136, CHLOROPLASTIC"/>
    <property type="match status" value="1"/>
</dbReference>
<evidence type="ECO:0000313" key="2">
    <source>
        <dbReference type="EMBL" id="SEP46193.1"/>
    </source>
</evidence>
<sequence>MKPIRFAALAAAVLGVFAVASPASADPAVPAGFAPSSTSWTSPERGLVLGFTDCGKPGWCPSLLSTTDGGKHWRQLPAPPMSLPDNHNQVRLTAFSQQLLYVTDGTKIVVTRDGGRHWLPVRQAGDTGQRRYVSKIAEARGRVFAVIRTYGDTEKTAVYSGMAGAPLLTPLPGFEVTGALTDGDVTTDGGVQISLDADFSVEKYWTSADGAAFAPATRPCPAGTTAVLGGVRDGQVVVLCTSGGGQPQPGSSERSIWRAPKLGGPFSSTAQAPVTGITQGFSAATADDATVSAVGGGVGFLHHTTDGGRTWSTVRLSERGFALADLDFPGAGTGVVVDGLPDSGGGSAVYRTTDGGGHWAELAFS</sequence>
<evidence type="ECO:0000313" key="3">
    <source>
        <dbReference type="Proteomes" id="UP000198582"/>
    </source>
</evidence>
<reference evidence="2 3" key="1">
    <citation type="submission" date="2016-10" db="EMBL/GenBank/DDBJ databases">
        <authorList>
            <person name="de Groot N.N."/>
        </authorList>
    </citation>
    <scope>NUCLEOTIDE SEQUENCE [LARGE SCALE GENOMIC DNA]</scope>
    <source>
        <strain evidence="2 3">DSM 44993</strain>
    </source>
</reference>
<dbReference type="RefSeq" id="WP_091619582.1">
    <property type="nucleotide sequence ID" value="NZ_FOEF01000010.1"/>
</dbReference>
<gene>
    <name evidence="2" type="ORF">SAMN04489732_110199</name>
</gene>
<dbReference type="Proteomes" id="UP000198582">
    <property type="component" value="Unassembled WGS sequence"/>
</dbReference>
<feature type="signal peptide" evidence="1">
    <location>
        <begin position="1"/>
        <end position="25"/>
    </location>
</feature>
<dbReference type="OrthoDB" id="3805100at2"/>
<keyword evidence="3" id="KW-1185">Reference proteome</keyword>
<dbReference type="EMBL" id="FOEF01000010">
    <property type="protein sequence ID" value="SEP46193.1"/>
    <property type="molecule type" value="Genomic_DNA"/>
</dbReference>
<evidence type="ECO:0000256" key="1">
    <source>
        <dbReference type="SAM" id="SignalP"/>
    </source>
</evidence>
<evidence type="ECO:0008006" key="4">
    <source>
        <dbReference type="Google" id="ProtNLM"/>
    </source>
</evidence>
<accession>A0A1H8Y2G0</accession>
<name>A0A1H8Y2G0_9PSEU</name>
<dbReference type="InterPro" id="IPR015943">
    <property type="entry name" value="WD40/YVTN_repeat-like_dom_sf"/>
</dbReference>
<protein>
    <recommendedName>
        <fullName evidence="4">Photosynthesis system II assembly factor Ycf48/Hcf136-like domain-containing protein</fullName>
    </recommendedName>
</protein>
<dbReference type="STRING" id="394193.SAMN04489732_110199"/>
<feature type="chain" id="PRO_5011795058" description="Photosynthesis system II assembly factor Ycf48/Hcf136-like domain-containing protein" evidence="1">
    <location>
        <begin position="26"/>
        <end position="365"/>
    </location>
</feature>
<dbReference type="PANTHER" id="PTHR47199:SF2">
    <property type="entry name" value="PHOTOSYSTEM II STABILITY_ASSEMBLY FACTOR HCF136, CHLOROPLASTIC"/>
    <property type="match status" value="1"/>
</dbReference>
<keyword evidence="1" id="KW-0732">Signal</keyword>
<dbReference type="SUPFAM" id="SSF110296">
    <property type="entry name" value="Oligoxyloglucan reducing end-specific cellobiohydrolase"/>
    <property type="match status" value="1"/>
</dbReference>
<dbReference type="AlphaFoldDB" id="A0A1H8Y2G0"/>